<evidence type="ECO:0000313" key="5">
    <source>
        <dbReference type="Proteomes" id="UP000290624"/>
    </source>
</evidence>
<dbReference type="RefSeq" id="WP_129458718.1">
    <property type="nucleotide sequence ID" value="NZ_PPCV01000005.1"/>
</dbReference>
<feature type="region of interest" description="Disordered" evidence="3">
    <location>
        <begin position="53"/>
        <end position="79"/>
    </location>
</feature>
<organism evidence="4 5">
    <name type="scientific">Propioniciclava flava</name>
    <dbReference type="NCBI Taxonomy" id="2072026"/>
    <lineage>
        <taxon>Bacteria</taxon>
        <taxon>Bacillati</taxon>
        <taxon>Actinomycetota</taxon>
        <taxon>Actinomycetes</taxon>
        <taxon>Propionibacteriales</taxon>
        <taxon>Propionibacteriaceae</taxon>
        <taxon>Propioniciclava</taxon>
    </lineage>
</organism>
<dbReference type="AlphaFoldDB" id="A0A4Q2EFK4"/>
<feature type="compositionally biased region" description="Basic and acidic residues" evidence="3">
    <location>
        <begin position="60"/>
        <end position="79"/>
    </location>
</feature>
<sequence>MDLNEFRRNSAEPVRRAEAGEEFTITVSGRPSARLLPAGSTHWRRWDEIADLFSGPTDPDWQHDRERIGDDLRDPSDVQ</sequence>
<proteinExistence type="inferred from homology"/>
<evidence type="ECO:0000256" key="3">
    <source>
        <dbReference type="SAM" id="MobiDB-lite"/>
    </source>
</evidence>
<reference evidence="4 5" key="1">
    <citation type="submission" date="2018-01" db="EMBL/GenBank/DDBJ databases">
        <title>Lactibacter flavus gen. nov., sp. nov., a novel bacterium of the family Propionibacteriaceae isolated from raw milk and dairy products.</title>
        <authorList>
            <person name="Wenning M."/>
            <person name="Breitenwieser F."/>
            <person name="Huptas C."/>
            <person name="von Neubeck M."/>
            <person name="Busse H.-J."/>
            <person name="Scherer S."/>
        </authorList>
    </citation>
    <scope>NUCLEOTIDE SEQUENCE [LARGE SCALE GENOMIC DNA]</scope>
    <source>
        <strain evidence="4 5">VG341</strain>
    </source>
</reference>
<comment type="function">
    <text evidence="2">Antitoxin component of a type II toxin-antitoxin (TA) system.</text>
</comment>
<evidence type="ECO:0000256" key="1">
    <source>
        <dbReference type="ARBA" id="ARBA00009981"/>
    </source>
</evidence>
<accession>A0A4Q2EFK4</accession>
<comment type="similarity">
    <text evidence="1 2">Belongs to the phD/YefM antitoxin family.</text>
</comment>
<dbReference type="Proteomes" id="UP000290624">
    <property type="component" value="Unassembled WGS sequence"/>
</dbReference>
<name>A0A4Q2EFK4_9ACTN</name>
<dbReference type="OrthoDB" id="4419580at2"/>
<evidence type="ECO:0000256" key="2">
    <source>
        <dbReference type="RuleBase" id="RU362080"/>
    </source>
</evidence>
<gene>
    <name evidence="4" type="ORF">C1706_07975</name>
</gene>
<dbReference type="InterPro" id="IPR036165">
    <property type="entry name" value="YefM-like_sf"/>
</dbReference>
<dbReference type="Gene3D" id="3.40.1620.10">
    <property type="entry name" value="YefM-like domain"/>
    <property type="match status" value="1"/>
</dbReference>
<dbReference type="SUPFAM" id="SSF143120">
    <property type="entry name" value="YefM-like"/>
    <property type="match status" value="1"/>
</dbReference>
<dbReference type="InterPro" id="IPR006442">
    <property type="entry name" value="Antitoxin_Phd/YefM"/>
</dbReference>
<evidence type="ECO:0000313" key="4">
    <source>
        <dbReference type="EMBL" id="RXW31979.1"/>
    </source>
</evidence>
<protein>
    <recommendedName>
        <fullName evidence="2">Antitoxin</fullName>
    </recommendedName>
</protein>
<dbReference type="EMBL" id="PPCV01000005">
    <property type="protein sequence ID" value="RXW31979.1"/>
    <property type="molecule type" value="Genomic_DNA"/>
</dbReference>
<keyword evidence="5" id="KW-1185">Reference proteome</keyword>
<dbReference type="Pfam" id="PF02604">
    <property type="entry name" value="PhdYeFM_antitox"/>
    <property type="match status" value="1"/>
</dbReference>
<comment type="caution">
    <text evidence="4">The sequence shown here is derived from an EMBL/GenBank/DDBJ whole genome shotgun (WGS) entry which is preliminary data.</text>
</comment>
<dbReference type="NCBIfam" id="TIGR01552">
    <property type="entry name" value="phd_fam"/>
    <property type="match status" value="1"/>
</dbReference>